<evidence type="ECO:0000256" key="1">
    <source>
        <dbReference type="SAM" id="MobiDB-lite"/>
    </source>
</evidence>
<dbReference type="Proteomes" id="UP000314294">
    <property type="component" value="Unassembled WGS sequence"/>
</dbReference>
<keyword evidence="3" id="KW-1185">Reference proteome</keyword>
<name>A0A4Z2FVA5_9TELE</name>
<sequence length="192" mass="21170">MKPFPVTVHFSFFPRKPFVVLGGLLGRDGVAPQVIKERVSLVLQRFEEVLNPFFPTGAVVQQGLLSSLGVGGLPVPMMQQVLRDAGAVRLQLLRGLVLSMEVSGFLKYNDDGDVHRNPDADSQHEKQNLRNKSPTDRRETSTTRPPKIISAPGRDRTSPQRNTGSPERDGIALQLSRYRLQGGQPPGQLAVR</sequence>
<comment type="caution">
    <text evidence="2">The sequence shown here is derived from an EMBL/GenBank/DDBJ whole genome shotgun (WGS) entry which is preliminary data.</text>
</comment>
<accession>A0A4Z2FVA5</accession>
<protein>
    <submittedName>
        <fullName evidence="2">Uncharacterized protein</fullName>
    </submittedName>
</protein>
<dbReference type="OrthoDB" id="4173905at2759"/>
<organism evidence="2 3">
    <name type="scientific">Liparis tanakae</name>
    <name type="common">Tanaka's snailfish</name>
    <dbReference type="NCBI Taxonomy" id="230148"/>
    <lineage>
        <taxon>Eukaryota</taxon>
        <taxon>Metazoa</taxon>
        <taxon>Chordata</taxon>
        <taxon>Craniata</taxon>
        <taxon>Vertebrata</taxon>
        <taxon>Euteleostomi</taxon>
        <taxon>Actinopterygii</taxon>
        <taxon>Neopterygii</taxon>
        <taxon>Teleostei</taxon>
        <taxon>Neoteleostei</taxon>
        <taxon>Acanthomorphata</taxon>
        <taxon>Eupercaria</taxon>
        <taxon>Perciformes</taxon>
        <taxon>Cottioidei</taxon>
        <taxon>Cottales</taxon>
        <taxon>Liparidae</taxon>
        <taxon>Liparis</taxon>
    </lineage>
</organism>
<feature type="compositionally biased region" description="Basic and acidic residues" evidence="1">
    <location>
        <begin position="109"/>
        <end position="141"/>
    </location>
</feature>
<dbReference type="AlphaFoldDB" id="A0A4Z2FVA5"/>
<evidence type="ECO:0000313" key="2">
    <source>
        <dbReference type="EMBL" id="TNN44810.1"/>
    </source>
</evidence>
<evidence type="ECO:0000313" key="3">
    <source>
        <dbReference type="Proteomes" id="UP000314294"/>
    </source>
</evidence>
<dbReference type="EMBL" id="SRLO01000883">
    <property type="protein sequence ID" value="TNN44810.1"/>
    <property type="molecule type" value="Genomic_DNA"/>
</dbReference>
<reference evidence="2 3" key="1">
    <citation type="submission" date="2019-03" db="EMBL/GenBank/DDBJ databases">
        <title>First draft genome of Liparis tanakae, snailfish: a comprehensive survey of snailfish specific genes.</title>
        <authorList>
            <person name="Kim W."/>
            <person name="Song I."/>
            <person name="Jeong J.-H."/>
            <person name="Kim D."/>
            <person name="Kim S."/>
            <person name="Ryu S."/>
            <person name="Song J.Y."/>
            <person name="Lee S.K."/>
        </authorList>
    </citation>
    <scope>NUCLEOTIDE SEQUENCE [LARGE SCALE GENOMIC DNA]</scope>
    <source>
        <tissue evidence="2">Muscle</tissue>
    </source>
</reference>
<gene>
    <name evidence="2" type="ORF">EYF80_044995</name>
</gene>
<feature type="region of interest" description="Disordered" evidence="1">
    <location>
        <begin position="109"/>
        <end position="169"/>
    </location>
</feature>
<proteinExistence type="predicted"/>